<dbReference type="GO" id="GO:0003677">
    <property type="term" value="F:DNA binding"/>
    <property type="evidence" value="ECO:0007669"/>
    <property type="project" value="UniProtKB-KW"/>
</dbReference>
<keyword evidence="1 5" id="KW-0597">Phosphoprotein</keyword>
<dbReference type="HOGENOM" id="CLU_000445_90_10_11"/>
<reference evidence="8 9" key="1">
    <citation type="submission" date="2009-02" db="EMBL/GenBank/DDBJ databases">
        <title>Annotation of Streptomyces hygroscopicus strain ATCC 53653.</title>
        <authorList>
            <consortium name="The Broad Institute Genome Sequencing Platform"/>
            <consortium name="Broad Institute Microbial Sequencing Center"/>
            <person name="Fischbach M."/>
            <person name="Godfrey P."/>
            <person name="Ward D."/>
            <person name="Young S."/>
            <person name="Zeng Q."/>
            <person name="Koehrsen M."/>
            <person name="Alvarado L."/>
            <person name="Berlin A.M."/>
            <person name="Bochicchio J."/>
            <person name="Borenstein D."/>
            <person name="Chapman S.B."/>
            <person name="Chen Z."/>
            <person name="Engels R."/>
            <person name="Freedman E."/>
            <person name="Gellesch M."/>
            <person name="Goldberg J."/>
            <person name="Griggs A."/>
            <person name="Gujja S."/>
            <person name="Heilman E.R."/>
            <person name="Heiman D.I."/>
            <person name="Hepburn T.A."/>
            <person name="Howarth C."/>
            <person name="Jen D."/>
            <person name="Larson L."/>
            <person name="Lewis B."/>
            <person name="Mehta T."/>
            <person name="Park D."/>
            <person name="Pearson M."/>
            <person name="Richards J."/>
            <person name="Roberts A."/>
            <person name="Saif S."/>
            <person name="Shea T.D."/>
            <person name="Shenoy N."/>
            <person name="Sisk P."/>
            <person name="Stolte C."/>
            <person name="Sykes S.N."/>
            <person name="Thomson T."/>
            <person name="Walk T."/>
            <person name="White J."/>
            <person name="Yandava C."/>
            <person name="Straight P."/>
            <person name="Clardy J."/>
            <person name="Hung D."/>
            <person name="Kolter R."/>
            <person name="Mekalanos J."/>
            <person name="Walker S."/>
            <person name="Walsh C.T."/>
            <person name="Wieland-Brown L.C."/>
            <person name="Haas B."/>
            <person name="Nusbaum C."/>
            <person name="Birren B."/>
        </authorList>
    </citation>
    <scope>NUCLEOTIDE SEQUENCE [LARGE SCALE GENOMIC DNA]</scope>
    <source>
        <strain evidence="8 9">ATCC 53653</strain>
    </source>
</reference>
<dbReference type="PANTHER" id="PTHR43214:SF24">
    <property type="entry name" value="TRANSCRIPTIONAL REGULATORY PROTEIN NARL-RELATED"/>
    <property type="match status" value="1"/>
</dbReference>
<feature type="domain" description="Response regulatory" evidence="7">
    <location>
        <begin position="47"/>
        <end position="163"/>
    </location>
</feature>
<gene>
    <name evidence="8" type="ORF">SSOG_02645</name>
</gene>
<dbReference type="GO" id="GO:0006355">
    <property type="term" value="P:regulation of DNA-templated transcription"/>
    <property type="evidence" value="ECO:0007669"/>
    <property type="project" value="InterPro"/>
</dbReference>
<dbReference type="SUPFAM" id="SSF52172">
    <property type="entry name" value="CheY-like"/>
    <property type="match status" value="1"/>
</dbReference>
<keyword evidence="2" id="KW-0805">Transcription regulation</keyword>
<dbReference type="GO" id="GO:0000160">
    <property type="term" value="P:phosphorelay signal transduction system"/>
    <property type="evidence" value="ECO:0007669"/>
    <property type="project" value="InterPro"/>
</dbReference>
<evidence type="ECO:0000256" key="4">
    <source>
        <dbReference type="ARBA" id="ARBA00023163"/>
    </source>
</evidence>
<dbReference type="CDD" id="cd17535">
    <property type="entry name" value="REC_NarL-like"/>
    <property type="match status" value="1"/>
</dbReference>
<sequence length="258" mass="27147">MPVLYDTHHRSQAQGQIQGPIQGQIQGRAQGEDALPVTAPAGAAQWRVLLVDDHPLFREGLAAALNLDDAFTVVGQAACADEAVAEAGRAAPDLVVMDLGLPGRSGLEATRRILCARPGARVMVMTMSEDDDSLLAAVRAGARGYLLKGAGRDEILRALHTVARGGAVFSPRMAERLGVLLGASGAASAKEAFPTLTAREREVLDLLAGGLGYRQIAQRLVVTDKTVRNHVGSIFAKLQVHDRAQAIVRAREAGLGGE</sequence>
<proteinExistence type="predicted"/>
<feature type="modified residue" description="4-aspartylphosphate" evidence="5">
    <location>
        <position position="98"/>
    </location>
</feature>
<dbReference type="EMBL" id="GG657754">
    <property type="protein sequence ID" value="EFL22931.1"/>
    <property type="molecule type" value="Genomic_DNA"/>
</dbReference>
<dbReference type="InterPro" id="IPR016032">
    <property type="entry name" value="Sig_transdc_resp-reg_C-effctor"/>
</dbReference>
<dbReference type="AlphaFoldDB" id="D9WBF4"/>
<dbReference type="InterPro" id="IPR039420">
    <property type="entry name" value="WalR-like"/>
</dbReference>
<dbReference type="InterPro" id="IPR058245">
    <property type="entry name" value="NreC/VraR/RcsB-like_REC"/>
</dbReference>
<evidence type="ECO:0000259" key="6">
    <source>
        <dbReference type="PROSITE" id="PS50043"/>
    </source>
</evidence>
<dbReference type="Gene3D" id="3.40.50.2300">
    <property type="match status" value="1"/>
</dbReference>
<dbReference type="InterPro" id="IPR001789">
    <property type="entry name" value="Sig_transdc_resp-reg_receiver"/>
</dbReference>
<evidence type="ECO:0000256" key="5">
    <source>
        <dbReference type="PROSITE-ProRule" id="PRU00169"/>
    </source>
</evidence>
<evidence type="ECO:0000256" key="2">
    <source>
        <dbReference type="ARBA" id="ARBA00023015"/>
    </source>
</evidence>
<evidence type="ECO:0000259" key="7">
    <source>
        <dbReference type="PROSITE" id="PS50110"/>
    </source>
</evidence>
<keyword evidence="4" id="KW-0804">Transcription</keyword>
<protein>
    <submittedName>
        <fullName evidence="8">Nitrate/nitrite response regulator protein NarL</fullName>
    </submittedName>
</protein>
<evidence type="ECO:0000313" key="9">
    <source>
        <dbReference type="Proteomes" id="UP000003963"/>
    </source>
</evidence>
<dbReference type="Proteomes" id="UP000003963">
    <property type="component" value="Unassembled WGS sequence"/>
</dbReference>
<dbReference type="Pfam" id="PF00072">
    <property type="entry name" value="Response_reg"/>
    <property type="match status" value="1"/>
</dbReference>
<dbReference type="SUPFAM" id="SSF46894">
    <property type="entry name" value="C-terminal effector domain of the bipartite response regulators"/>
    <property type="match status" value="1"/>
</dbReference>
<dbReference type="PANTHER" id="PTHR43214">
    <property type="entry name" value="TWO-COMPONENT RESPONSE REGULATOR"/>
    <property type="match status" value="1"/>
</dbReference>
<dbReference type="STRING" id="457427.SSOG_02645"/>
<evidence type="ECO:0000256" key="1">
    <source>
        <dbReference type="ARBA" id="ARBA00022553"/>
    </source>
</evidence>
<dbReference type="SMART" id="SM00421">
    <property type="entry name" value="HTH_LUXR"/>
    <property type="match status" value="1"/>
</dbReference>
<name>D9WBF4_9ACTN</name>
<dbReference type="SMART" id="SM00448">
    <property type="entry name" value="REC"/>
    <property type="match status" value="1"/>
</dbReference>
<dbReference type="PROSITE" id="PS50110">
    <property type="entry name" value="RESPONSE_REGULATORY"/>
    <property type="match status" value="1"/>
</dbReference>
<evidence type="ECO:0000256" key="3">
    <source>
        <dbReference type="ARBA" id="ARBA00023125"/>
    </source>
</evidence>
<accession>D9WBF4</accession>
<dbReference type="Pfam" id="PF00196">
    <property type="entry name" value="GerE"/>
    <property type="match status" value="1"/>
</dbReference>
<keyword evidence="9" id="KW-1185">Reference proteome</keyword>
<dbReference type="PROSITE" id="PS00622">
    <property type="entry name" value="HTH_LUXR_1"/>
    <property type="match status" value="1"/>
</dbReference>
<keyword evidence="3" id="KW-0238">DNA-binding</keyword>
<dbReference type="InterPro" id="IPR000792">
    <property type="entry name" value="Tscrpt_reg_LuxR_C"/>
</dbReference>
<dbReference type="CDD" id="cd06170">
    <property type="entry name" value="LuxR_C_like"/>
    <property type="match status" value="1"/>
</dbReference>
<dbReference type="InterPro" id="IPR011006">
    <property type="entry name" value="CheY-like_superfamily"/>
</dbReference>
<feature type="domain" description="HTH luxR-type" evidence="6">
    <location>
        <begin position="189"/>
        <end position="254"/>
    </location>
</feature>
<evidence type="ECO:0000313" key="8">
    <source>
        <dbReference type="EMBL" id="EFL22931.1"/>
    </source>
</evidence>
<dbReference type="PRINTS" id="PR00038">
    <property type="entry name" value="HTHLUXR"/>
</dbReference>
<dbReference type="PROSITE" id="PS50043">
    <property type="entry name" value="HTH_LUXR_2"/>
    <property type="match status" value="1"/>
</dbReference>
<organism evidence="8 9">
    <name type="scientific">Streptomyces himastatinicus ATCC 53653</name>
    <dbReference type="NCBI Taxonomy" id="457427"/>
    <lineage>
        <taxon>Bacteria</taxon>
        <taxon>Bacillati</taxon>
        <taxon>Actinomycetota</taxon>
        <taxon>Actinomycetes</taxon>
        <taxon>Kitasatosporales</taxon>
        <taxon>Streptomycetaceae</taxon>
        <taxon>Streptomyces</taxon>
        <taxon>Streptomyces violaceusniger group</taxon>
    </lineage>
</organism>